<feature type="compositionally biased region" description="Basic residues" evidence="2">
    <location>
        <begin position="240"/>
        <end position="249"/>
    </location>
</feature>
<gene>
    <name evidence="3" type="ORF">ODALV1_LOCUS20145</name>
</gene>
<dbReference type="Proteomes" id="UP001642540">
    <property type="component" value="Unassembled WGS sequence"/>
</dbReference>
<evidence type="ECO:0000256" key="2">
    <source>
        <dbReference type="SAM" id="MobiDB-lite"/>
    </source>
</evidence>
<feature type="coiled-coil region" evidence="1">
    <location>
        <begin position="696"/>
        <end position="723"/>
    </location>
</feature>
<feature type="region of interest" description="Disordered" evidence="2">
    <location>
        <begin position="275"/>
        <end position="310"/>
    </location>
</feature>
<feature type="compositionally biased region" description="Acidic residues" evidence="2">
    <location>
        <begin position="111"/>
        <end position="127"/>
    </location>
</feature>
<feature type="compositionally biased region" description="Polar residues" evidence="2">
    <location>
        <begin position="772"/>
        <end position="794"/>
    </location>
</feature>
<evidence type="ECO:0000256" key="1">
    <source>
        <dbReference type="SAM" id="Coils"/>
    </source>
</evidence>
<comment type="caution">
    <text evidence="3">The sequence shown here is derived from an EMBL/GenBank/DDBJ whole genome shotgun (WGS) entry which is preliminary data.</text>
</comment>
<keyword evidence="1" id="KW-0175">Coiled coil</keyword>
<keyword evidence="4" id="KW-1185">Reference proteome</keyword>
<organism evidence="3 4">
    <name type="scientific">Orchesella dallaii</name>
    <dbReference type="NCBI Taxonomy" id="48710"/>
    <lineage>
        <taxon>Eukaryota</taxon>
        <taxon>Metazoa</taxon>
        <taxon>Ecdysozoa</taxon>
        <taxon>Arthropoda</taxon>
        <taxon>Hexapoda</taxon>
        <taxon>Collembola</taxon>
        <taxon>Entomobryomorpha</taxon>
        <taxon>Entomobryoidea</taxon>
        <taxon>Orchesellidae</taxon>
        <taxon>Orchesellinae</taxon>
        <taxon>Orchesella</taxon>
    </lineage>
</organism>
<evidence type="ECO:0000313" key="3">
    <source>
        <dbReference type="EMBL" id="CAL8123263.1"/>
    </source>
</evidence>
<feature type="compositionally biased region" description="Basic residues" evidence="2">
    <location>
        <begin position="278"/>
        <end position="289"/>
    </location>
</feature>
<protein>
    <submittedName>
        <fullName evidence="3">Uncharacterized protein</fullName>
    </submittedName>
</protein>
<reference evidence="3 4" key="1">
    <citation type="submission" date="2024-08" db="EMBL/GenBank/DDBJ databases">
        <authorList>
            <person name="Cucini C."/>
            <person name="Frati F."/>
        </authorList>
    </citation>
    <scope>NUCLEOTIDE SEQUENCE [LARGE SCALE GENOMIC DNA]</scope>
</reference>
<accession>A0ABP1RD85</accession>
<feature type="region of interest" description="Disordered" evidence="2">
    <location>
        <begin position="223"/>
        <end position="249"/>
    </location>
</feature>
<proteinExistence type="predicted"/>
<feature type="compositionally biased region" description="Low complexity" evidence="2">
    <location>
        <begin position="807"/>
        <end position="817"/>
    </location>
</feature>
<feature type="region of interest" description="Disordered" evidence="2">
    <location>
        <begin position="768"/>
        <end position="823"/>
    </location>
</feature>
<feature type="region of interest" description="Disordered" evidence="2">
    <location>
        <begin position="42"/>
        <end position="133"/>
    </location>
</feature>
<name>A0ABP1RD85_9HEXA</name>
<evidence type="ECO:0000313" key="4">
    <source>
        <dbReference type="Proteomes" id="UP001642540"/>
    </source>
</evidence>
<feature type="compositionally biased region" description="Acidic residues" evidence="2">
    <location>
        <begin position="80"/>
        <end position="104"/>
    </location>
</feature>
<dbReference type="EMBL" id="CAXLJM020000068">
    <property type="protein sequence ID" value="CAL8123263.1"/>
    <property type="molecule type" value="Genomic_DNA"/>
</dbReference>
<feature type="coiled-coil region" evidence="1">
    <location>
        <begin position="156"/>
        <end position="189"/>
    </location>
</feature>
<feature type="compositionally biased region" description="Basic residues" evidence="2">
    <location>
        <begin position="297"/>
        <end position="310"/>
    </location>
</feature>
<sequence length="823" mass="95352">MGDNEKRESEGDGADDLPVIKTGITRFKSRLDVSQLTMFGFQQSDEDLQNGGKQGGQGGKDGKRKPNSNRNQNQTIIYGADDDDDDVIDDDDYQDQDYDNDDGNLDGGSEGGEEGEDEEEEEGDGYDPAEGYFASDEYDADDLWGDEEGLDDGEGAEDAALLAEQLERERQRQERLAEIREKKESLIERYLKIARIMINNRKKNIYLQDYLFHLASRKGVLRGDPPTTAEDESSNLISKAQKKRQRRKNAIMASRFARFLRKTGHLFDEYGNAQVETHHHHHHRRSRHPNHPEMNSHRLKAQQTKHRHHNVQTTLTIMSKHRIKPCFGRECDNKSKLALINKQNRLKSTMLKKGKSIIATKNKSLRPLTLQERLEKKAAATLKSALKNANEALNEFEKHRCRNAKKKQLIKISRLLEKQYNGVALLDPERSHLVSFVEKSVTAQNLAKRKALRRQNKPEKKGVTNMGHQWMKSLERIRELRLRRAKLEQEHRMQLLRKVKHWHVWEKRALFAVDAVYDFITKMSSHVIMSKKETETFCSGLSQFDKQLHHLHEAMLIQVIKMFKAKSVLCMAQRKVKDSASVLSTKAFTITDYERMIIENQETHDKLLDKQKQLMNEHEKLMKYMKEVAKKHNLKQNSWGALRAGRHDMKALWELCLVERDNLLKKFKELKKVKQFQKRMFIQSAIMENKRCNMDYQRVSHRVDELQDKKRTLQTKVHSVQSSLRVLNVKVIDTVARINLDEEKNLKATKMKKVAQCNATVERRINPPIPQTIHNVNMTNEKSANILQPKNNKGSPRKQKGTRQNPNSSNNAKNKNATKLPPV</sequence>